<feature type="transmembrane region" description="Helical" evidence="5">
    <location>
        <begin position="273"/>
        <end position="294"/>
    </location>
</feature>
<feature type="transmembrane region" description="Helical" evidence="5">
    <location>
        <begin position="217"/>
        <end position="237"/>
    </location>
</feature>
<sequence length="422" mass="47128">MPCPKREMCQTEGGGRVLRVVLLCCCAVVRRCLCVFIGVSLEPQRSISPREKVWWSPHLFIYNHRQISEIAITATIITTTSIITTTTTTIITTTITTITMSGLAYLGVVVVSWVMSSFVTGRVMDVYQKPFLMTYINMSSLVLYLPLYFIWTPSHSPKDCDEESCLMEKHTYGTILQEPATNNNGRLILLTFLFAILWFLANFFTNSSLAYTSVASQTILSSTSSFFTMAIGALVGIELFTGRKLLGLFSSFIGVYLVTMSDFQLPSASTGRSFIGDGLALAGALVYGGYTTLFKSRERLVQKYNMNLVFGLIGLFTLCTCWPLYFVYNKYIQQEPLELPPTSAIYMLILFNCALSFISNFCWAKAVMTLKSPLVVTTGLTMSIPLAMLSDVLFNSQPFSWRYLVGAFYIVQGFIIIDGFSK</sequence>
<evidence type="ECO:0000256" key="4">
    <source>
        <dbReference type="ARBA" id="ARBA00023136"/>
    </source>
</evidence>
<dbReference type="VEuPathDB" id="FungiDB:CAGL0F03641g"/>
<protein>
    <recommendedName>
        <fullName evidence="9">EamA domain-containing protein</fullName>
    </recommendedName>
</protein>
<evidence type="ECO:0000313" key="8">
    <source>
        <dbReference type="Proteomes" id="UP000002428"/>
    </source>
</evidence>
<dbReference type="PANTHER" id="PTHR23051:SF0">
    <property type="entry name" value="SOLUTE CARRIER FAMILY 35 MEMBER F5"/>
    <property type="match status" value="1"/>
</dbReference>
<dbReference type="InParanoid" id="Q6FUG6"/>
<keyword evidence="8" id="KW-1185">Reference proteome</keyword>
<dbReference type="SUPFAM" id="SSF103481">
    <property type="entry name" value="Multidrug resistance efflux transporter EmrE"/>
    <property type="match status" value="1"/>
</dbReference>
<feature type="transmembrane region" description="Helical" evidence="5">
    <location>
        <begin position="345"/>
        <end position="363"/>
    </location>
</feature>
<evidence type="ECO:0000313" key="6">
    <source>
        <dbReference type="CGD" id="CAL0129681"/>
    </source>
</evidence>
<evidence type="ECO:0000313" key="7">
    <source>
        <dbReference type="EMBL" id="CAG59052.1"/>
    </source>
</evidence>
<feature type="transmembrane region" description="Helical" evidence="5">
    <location>
        <begin position="103"/>
        <end position="120"/>
    </location>
</feature>
<keyword evidence="2 5" id="KW-0812">Transmembrane</keyword>
<dbReference type="eggNOG" id="KOG2765">
    <property type="taxonomic scope" value="Eukaryota"/>
</dbReference>
<evidence type="ECO:0008006" key="9">
    <source>
        <dbReference type="Google" id="ProtNLM"/>
    </source>
</evidence>
<reference evidence="7 8" key="1">
    <citation type="journal article" date="2004" name="Nature">
        <title>Genome evolution in yeasts.</title>
        <authorList>
            <consortium name="Genolevures"/>
            <person name="Dujon B."/>
            <person name="Sherman D."/>
            <person name="Fischer G."/>
            <person name="Durrens P."/>
            <person name="Casaregola S."/>
            <person name="Lafontaine I."/>
            <person name="de Montigny J."/>
            <person name="Marck C."/>
            <person name="Neuveglise C."/>
            <person name="Talla E."/>
            <person name="Goffard N."/>
            <person name="Frangeul L."/>
            <person name="Aigle M."/>
            <person name="Anthouard V."/>
            <person name="Babour A."/>
            <person name="Barbe V."/>
            <person name="Barnay S."/>
            <person name="Blanchin S."/>
            <person name="Beckerich J.M."/>
            <person name="Beyne E."/>
            <person name="Bleykasten C."/>
            <person name="Boisrame A."/>
            <person name="Boyer J."/>
            <person name="Cattolico L."/>
            <person name="Confanioleri F."/>
            <person name="de Daruvar A."/>
            <person name="Despons L."/>
            <person name="Fabre E."/>
            <person name="Fairhead C."/>
            <person name="Ferry-Dumazet H."/>
            <person name="Groppi A."/>
            <person name="Hantraye F."/>
            <person name="Hennequin C."/>
            <person name="Jauniaux N."/>
            <person name="Joyet P."/>
            <person name="Kachouri R."/>
            <person name="Kerrest A."/>
            <person name="Koszul R."/>
            <person name="Lemaire M."/>
            <person name="Lesur I."/>
            <person name="Ma L."/>
            <person name="Muller H."/>
            <person name="Nicaud J.M."/>
            <person name="Nikolski M."/>
            <person name="Oztas S."/>
            <person name="Ozier-Kalogeropoulos O."/>
            <person name="Pellenz S."/>
            <person name="Potier S."/>
            <person name="Richard G.F."/>
            <person name="Straub M.L."/>
            <person name="Suleau A."/>
            <person name="Swennene D."/>
            <person name="Tekaia F."/>
            <person name="Wesolowski-Louvel M."/>
            <person name="Westhof E."/>
            <person name="Wirth B."/>
            <person name="Zeniou-Meyer M."/>
            <person name="Zivanovic I."/>
            <person name="Bolotin-Fukuhara M."/>
            <person name="Thierry A."/>
            <person name="Bouchier C."/>
            <person name="Caudron B."/>
            <person name="Scarpelli C."/>
            <person name="Gaillardin C."/>
            <person name="Weissenbach J."/>
            <person name="Wincker P."/>
            <person name="Souciet J.L."/>
        </authorList>
    </citation>
    <scope>NUCLEOTIDE SEQUENCE [LARGE SCALE GENOMIC DNA]</scope>
    <source>
        <strain evidence="8">ATCC 2001 / BCRC 20586 / JCM 3761 / NBRC 0622 / NRRL Y-65 / CBS 138</strain>
    </source>
</reference>
<feature type="transmembrane region" description="Helical" evidence="5">
    <location>
        <begin position="70"/>
        <end position="91"/>
    </location>
</feature>
<name>Q6FUG6_CANGA</name>
<dbReference type="HOGENOM" id="CLU_026578_1_0_1"/>
<keyword evidence="3 5" id="KW-1133">Transmembrane helix</keyword>
<dbReference type="InterPro" id="IPR037185">
    <property type="entry name" value="EmrE-like"/>
</dbReference>
<keyword evidence="4 5" id="KW-0472">Membrane</keyword>
<gene>
    <name evidence="6 7" type="ordered locus">CAGL0F03641g</name>
</gene>
<evidence type="ECO:0000256" key="1">
    <source>
        <dbReference type="ARBA" id="ARBA00004141"/>
    </source>
</evidence>
<feature type="transmembrane region" description="Helical" evidence="5">
    <location>
        <begin position="187"/>
        <end position="205"/>
    </location>
</feature>
<feature type="transmembrane region" description="Helical" evidence="5">
    <location>
        <begin position="375"/>
        <end position="394"/>
    </location>
</feature>
<feature type="transmembrane region" description="Helical" evidence="5">
    <location>
        <begin position="306"/>
        <end position="325"/>
    </location>
</feature>
<accession>Q6FUG6</accession>
<dbReference type="EMBL" id="CR380952">
    <property type="protein sequence ID" value="CAG59052.1"/>
    <property type="molecule type" value="Genomic_DNA"/>
</dbReference>
<dbReference type="GO" id="GO:0016020">
    <property type="term" value="C:membrane"/>
    <property type="evidence" value="ECO:0007669"/>
    <property type="project" value="UniProtKB-SubCell"/>
</dbReference>
<feature type="transmembrane region" description="Helical" evidence="5">
    <location>
        <begin position="132"/>
        <end position="151"/>
    </location>
</feature>
<dbReference type="PANTHER" id="PTHR23051">
    <property type="entry name" value="SOLUTE CARRIER FAMILY 35, MEMBER F5"/>
    <property type="match status" value="1"/>
</dbReference>
<proteinExistence type="predicted"/>
<dbReference type="RefSeq" id="XP_446128.1">
    <property type="nucleotide sequence ID" value="XM_446128.1"/>
</dbReference>
<dbReference type="OMA" id="MCKSPER"/>
<evidence type="ECO:0000256" key="5">
    <source>
        <dbReference type="SAM" id="Phobius"/>
    </source>
</evidence>
<dbReference type="KEGG" id="cgr:2887732"/>
<dbReference type="AlphaFoldDB" id="Q6FUG6"/>
<comment type="subcellular location">
    <subcellularLocation>
        <location evidence="1">Membrane</location>
        <topology evidence="1">Multi-pass membrane protein</topology>
    </subcellularLocation>
</comment>
<evidence type="ECO:0000256" key="3">
    <source>
        <dbReference type="ARBA" id="ARBA00022989"/>
    </source>
</evidence>
<feature type="transmembrane region" description="Helical" evidence="5">
    <location>
        <begin position="400"/>
        <end position="420"/>
    </location>
</feature>
<dbReference type="Proteomes" id="UP000002428">
    <property type="component" value="Chromosome F"/>
</dbReference>
<evidence type="ECO:0000256" key="2">
    <source>
        <dbReference type="ARBA" id="ARBA00022692"/>
    </source>
</evidence>
<organism evidence="7 8">
    <name type="scientific">Candida glabrata (strain ATCC 2001 / BCRC 20586 / JCM 3761 / NBRC 0622 / NRRL Y-65 / CBS 138)</name>
    <name type="common">Yeast</name>
    <name type="synonym">Nakaseomyces glabratus</name>
    <dbReference type="NCBI Taxonomy" id="284593"/>
    <lineage>
        <taxon>Eukaryota</taxon>
        <taxon>Fungi</taxon>
        <taxon>Dikarya</taxon>
        <taxon>Ascomycota</taxon>
        <taxon>Saccharomycotina</taxon>
        <taxon>Saccharomycetes</taxon>
        <taxon>Saccharomycetales</taxon>
        <taxon>Saccharomycetaceae</taxon>
        <taxon>Nakaseomyces</taxon>
    </lineage>
</organism>
<dbReference type="CGD" id="CAL0129681">
    <property type="gene designation" value="CAGL0F03641g"/>
</dbReference>